<dbReference type="GO" id="GO:0050660">
    <property type="term" value="F:flavin adenine dinucleotide binding"/>
    <property type="evidence" value="ECO:0007669"/>
    <property type="project" value="TreeGrafter"/>
</dbReference>
<keyword evidence="1" id="KW-0560">Oxidoreductase</keyword>
<dbReference type="EMBL" id="JADQTO010000021">
    <property type="protein sequence ID" value="MBG0566600.1"/>
    <property type="molecule type" value="Genomic_DNA"/>
</dbReference>
<dbReference type="PANTHER" id="PTHR43539">
    <property type="entry name" value="FLAVIN-BINDING MONOOXYGENASE-LIKE PROTEIN (AFU_ORTHOLOGUE AFUA_4G09220)"/>
    <property type="match status" value="1"/>
</dbReference>
<dbReference type="InterPro" id="IPR050982">
    <property type="entry name" value="Auxin_biosynth/cation_transpt"/>
</dbReference>
<dbReference type="AlphaFoldDB" id="A0A931CAX2"/>
<proteinExistence type="predicted"/>
<sequence length="358" mass="38075">MTAVDLVVVGGGQAGLATAHTAVQRGLRPLVLDASPGPGGSWPSYYDSLTLFSPARFSALPGLPFPGDPERYPLRDEVVDYLTSYTNRLDADVRFGSRVEQVTVDGDRFIVTVDDGSPVRTPAVVAASGGFGTPYRPALPGLDEFTGTVLHAARYRDAAPFAGARVVVVGGGNSAVQIAVELAQVATVSIATRGPLRFQPQRILGRDFHWWLTRTGLDASRLGPRLVKGSVPVIDDGRYRAAIRSGRPDHRPLFQRLDQDRVVWADGVSERVDVVLLATGYRPQLPYLAGTGALDVQGAPVHAGGVSATVPGLAYVGLERQRSFASATLRGVGRDAAHVLGHLLRRRPGRHAAATATR</sequence>
<dbReference type="SUPFAM" id="SSF51905">
    <property type="entry name" value="FAD/NAD(P)-binding domain"/>
    <property type="match status" value="2"/>
</dbReference>
<evidence type="ECO:0000313" key="3">
    <source>
        <dbReference type="Proteomes" id="UP000598146"/>
    </source>
</evidence>
<reference evidence="2" key="1">
    <citation type="submission" date="2020-11" db="EMBL/GenBank/DDBJ databases">
        <title>Isolation and identification of active actinomycetes.</title>
        <authorList>
            <person name="Sun X."/>
        </authorList>
    </citation>
    <scope>NUCLEOTIDE SEQUENCE</scope>
    <source>
        <strain evidence="2">NEAU-A11</strain>
    </source>
</reference>
<dbReference type="GO" id="GO:0004497">
    <property type="term" value="F:monooxygenase activity"/>
    <property type="evidence" value="ECO:0007669"/>
    <property type="project" value="TreeGrafter"/>
</dbReference>
<dbReference type="Gene3D" id="3.50.50.60">
    <property type="entry name" value="FAD/NAD(P)-binding domain"/>
    <property type="match status" value="1"/>
</dbReference>
<dbReference type="RefSeq" id="WP_196418367.1">
    <property type="nucleotide sequence ID" value="NZ_JADQTO010000021.1"/>
</dbReference>
<protein>
    <submittedName>
        <fullName evidence="2">NAD(P)/FAD-dependent oxidoreductase</fullName>
    </submittedName>
</protein>
<name>A0A931CAX2_9ACTN</name>
<keyword evidence="3" id="KW-1185">Reference proteome</keyword>
<evidence type="ECO:0000313" key="2">
    <source>
        <dbReference type="EMBL" id="MBG0566600.1"/>
    </source>
</evidence>
<evidence type="ECO:0000256" key="1">
    <source>
        <dbReference type="ARBA" id="ARBA00023002"/>
    </source>
</evidence>
<gene>
    <name evidence="2" type="ORF">I4J89_34660</name>
</gene>
<dbReference type="Pfam" id="PF13738">
    <property type="entry name" value="Pyr_redox_3"/>
    <property type="match status" value="1"/>
</dbReference>
<dbReference type="PRINTS" id="PR00368">
    <property type="entry name" value="FADPNR"/>
</dbReference>
<accession>A0A931CAX2</accession>
<comment type="caution">
    <text evidence="2">The sequence shown here is derived from an EMBL/GenBank/DDBJ whole genome shotgun (WGS) entry which is preliminary data.</text>
</comment>
<dbReference type="PRINTS" id="PR00469">
    <property type="entry name" value="PNDRDTASEII"/>
</dbReference>
<dbReference type="PANTHER" id="PTHR43539:SF78">
    <property type="entry name" value="FLAVIN-CONTAINING MONOOXYGENASE"/>
    <property type="match status" value="1"/>
</dbReference>
<dbReference type="InterPro" id="IPR036188">
    <property type="entry name" value="FAD/NAD-bd_sf"/>
</dbReference>
<dbReference type="Proteomes" id="UP000598146">
    <property type="component" value="Unassembled WGS sequence"/>
</dbReference>
<organism evidence="2 3">
    <name type="scientific">Actinoplanes aureus</name>
    <dbReference type="NCBI Taxonomy" id="2792083"/>
    <lineage>
        <taxon>Bacteria</taxon>
        <taxon>Bacillati</taxon>
        <taxon>Actinomycetota</taxon>
        <taxon>Actinomycetes</taxon>
        <taxon>Micromonosporales</taxon>
        <taxon>Micromonosporaceae</taxon>
        <taxon>Actinoplanes</taxon>
    </lineage>
</organism>